<sequence>MVRGVLCVLWILLATIAYTFSPKSKQHSLQPHLVQNPYLNIPENYCNSTTLTRHHPPSSTDLDYITSRESSGDIDA</sequence>
<proteinExistence type="predicted"/>
<feature type="region of interest" description="Disordered" evidence="1">
    <location>
        <begin position="50"/>
        <end position="76"/>
    </location>
</feature>
<dbReference type="Proteomes" id="UP000093000">
    <property type="component" value="Unassembled WGS sequence"/>
</dbReference>
<dbReference type="AlphaFoldDB" id="A0A1C7NGX9"/>
<evidence type="ECO:0000256" key="1">
    <source>
        <dbReference type="SAM" id="MobiDB-lite"/>
    </source>
</evidence>
<reference evidence="3 4" key="1">
    <citation type="submission" date="2016-03" db="EMBL/GenBank/DDBJ databases">
        <title>Choanephora cucurbitarum.</title>
        <authorList>
            <person name="Min B."/>
            <person name="Park H."/>
            <person name="Park J.-H."/>
            <person name="Shin H.-D."/>
            <person name="Choi I.-G."/>
        </authorList>
    </citation>
    <scope>NUCLEOTIDE SEQUENCE [LARGE SCALE GENOMIC DNA]</scope>
    <source>
        <strain evidence="3 4">KUS-F28377</strain>
    </source>
</reference>
<feature type="chain" id="PRO_5008889688" evidence="2">
    <location>
        <begin position="20"/>
        <end position="76"/>
    </location>
</feature>
<organism evidence="3 4">
    <name type="scientific">Choanephora cucurbitarum</name>
    <dbReference type="NCBI Taxonomy" id="101091"/>
    <lineage>
        <taxon>Eukaryota</taxon>
        <taxon>Fungi</taxon>
        <taxon>Fungi incertae sedis</taxon>
        <taxon>Mucoromycota</taxon>
        <taxon>Mucoromycotina</taxon>
        <taxon>Mucoromycetes</taxon>
        <taxon>Mucorales</taxon>
        <taxon>Mucorineae</taxon>
        <taxon>Choanephoraceae</taxon>
        <taxon>Choanephoroideae</taxon>
        <taxon>Choanephora</taxon>
    </lineage>
</organism>
<name>A0A1C7NGX9_9FUNG</name>
<keyword evidence="2" id="KW-0732">Signal</keyword>
<evidence type="ECO:0000313" key="4">
    <source>
        <dbReference type="Proteomes" id="UP000093000"/>
    </source>
</evidence>
<dbReference type="EMBL" id="LUGH01000157">
    <property type="protein sequence ID" value="OBZ88373.1"/>
    <property type="molecule type" value="Genomic_DNA"/>
</dbReference>
<feature type="compositionally biased region" description="Polar residues" evidence="1">
    <location>
        <begin position="50"/>
        <end position="61"/>
    </location>
</feature>
<accession>A0A1C7NGX9</accession>
<keyword evidence="4" id="KW-1185">Reference proteome</keyword>
<protein>
    <submittedName>
        <fullName evidence="3">Uncharacterized protein</fullName>
    </submittedName>
</protein>
<evidence type="ECO:0000256" key="2">
    <source>
        <dbReference type="SAM" id="SignalP"/>
    </source>
</evidence>
<dbReference type="InParanoid" id="A0A1C7NGX9"/>
<feature type="signal peptide" evidence="2">
    <location>
        <begin position="1"/>
        <end position="19"/>
    </location>
</feature>
<gene>
    <name evidence="3" type="ORF">A0J61_03577</name>
</gene>
<comment type="caution">
    <text evidence="3">The sequence shown here is derived from an EMBL/GenBank/DDBJ whole genome shotgun (WGS) entry which is preliminary data.</text>
</comment>
<evidence type="ECO:0000313" key="3">
    <source>
        <dbReference type="EMBL" id="OBZ88373.1"/>
    </source>
</evidence>